<proteinExistence type="predicted"/>
<organism evidence="2 3">
    <name type="scientific">Lysobacter dokdonensis DS-58</name>
    <dbReference type="NCBI Taxonomy" id="1300345"/>
    <lineage>
        <taxon>Bacteria</taxon>
        <taxon>Pseudomonadati</taxon>
        <taxon>Pseudomonadota</taxon>
        <taxon>Gammaproteobacteria</taxon>
        <taxon>Lysobacterales</taxon>
        <taxon>Lysobacteraceae</taxon>
        <taxon>Noviluteimonas</taxon>
    </lineage>
</organism>
<name>A0A0A2WI32_9GAMM</name>
<dbReference type="Proteomes" id="UP000030518">
    <property type="component" value="Unassembled WGS sequence"/>
</dbReference>
<comment type="caution">
    <text evidence="2">The sequence shown here is derived from an EMBL/GenBank/DDBJ whole genome shotgun (WGS) entry which is preliminary data.</text>
</comment>
<dbReference type="STRING" id="1300345.LF41_1366"/>
<evidence type="ECO:0000313" key="2">
    <source>
        <dbReference type="EMBL" id="KGQ18367.1"/>
    </source>
</evidence>
<reference evidence="2 3" key="1">
    <citation type="submission" date="2014-09" db="EMBL/GenBank/DDBJ databases">
        <title>Genome sequences of Lysobacter dokdonensis DS-58.</title>
        <authorList>
            <person name="Kim J.F."/>
            <person name="Kwak M.-J."/>
        </authorList>
    </citation>
    <scope>NUCLEOTIDE SEQUENCE [LARGE SCALE GENOMIC DNA]</scope>
    <source>
        <strain evidence="2 3">DS-58</strain>
    </source>
</reference>
<feature type="region of interest" description="Disordered" evidence="1">
    <location>
        <begin position="1"/>
        <end position="23"/>
    </location>
</feature>
<dbReference type="AlphaFoldDB" id="A0A0A2WI32"/>
<gene>
    <name evidence="2" type="ORF">LF41_1366</name>
</gene>
<dbReference type="PATRIC" id="fig|1300345.3.peg.2439"/>
<accession>A0A0A2WI32</accession>
<keyword evidence="3" id="KW-1185">Reference proteome</keyword>
<protein>
    <submittedName>
        <fullName evidence="2">Uncharacterized protein</fullName>
    </submittedName>
</protein>
<dbReference type="eggNOG" id="COG4143">
    <property type="taxonomic scope" value="Bacteria"/>
</dbReference>
<evidence type="ECO:0000313" key="3">
    <source>
        <dbReference type="Proteomes" id="UP000030518"/>
    </source>
</evidence>
<dbReference type="EMBL" id="JRKJ01000020">
    <property type="protein sequence ID" value="KGQ18367.1"/>
    <property type="molecule type" value="Genomic_DNA"/>
</dbReference>
<evidence type="ECO:0000256" key="1">
    <source>
        <dbReference type="SAM" id="MobiDB-lite"/>
    </source>
</evidence>
<sequence>MRRDHPAMAPHPARKAATAEHDDAHRTAAALMHDFAVRTGVVGAAPAQRYLWTDAFAVCNFLALDEVDNAERLIEQVHATLGRHRADDARSGWIGGMDAQTAIEHPTRGGLRIGKPLPERAVDALPDAELEWERDGQYFHYLTRWMHALDQFARRTGQADAGRWARELAQTAHRAFTYAPAPGAPMRMYWKMRIDLSAPLVDTMGQHDPLDGLITDLQLRAHKPPGRTGFGPDLDVELREMAAIVAGTNLLTDDPLGIGGLLVDAYRLAQLLRVRPGDNPLLGLVAGAAANGLARYLATQPFARPLSHRLAFRELGLAIGLQAVTRLWCVLERESASLDAQPALRGALDRLLEQVPLARTLTDTWCEVARSDDAQWRAHEDINAVMLATALVPTGYIELDGSASSSSNSQL</sequence>